<dbReference type="Pfam" id="PF11013">
    <property type="entry name" value="DUF2851"/>
    <property type="match status" value="1"/>
</dbReference>
<gene>
    <name evidence="1" type="ORF">K8089_11370</name>
</gene>
<sequence length="426" mass="49527">MKEDFLHYVWKFQKFDVGSFYTSNNESLHIKNPGSHNLHSGPDFFNAQIELAGQLWAGNVEIHLKSSDWYAHGHETDAAYDNVILHVVWEHDAEIFRKNGSVIPTFVVKEHIPKTTLQRYQKLFSKEKKWVNCENELGAVDAFTFQNWLERLYFERLQKKEVVLLEELKNSQNHWECLLFRMLCKNFGLKVNGDSFFSIAKSVDFSIINKCSQEQQDLEALLIGQAGLLEGEIEDWYFKTLKTKYAYLKRKFGLQNQTVIAPKFFRLRPPNFPTVRLAQLSMLYFERSNLFSRIIETQNLKDFYELFNISGSEYWDTHYNFGIGSLGRKKRITKNFVDLLIINTVIPLKFCYAIQQGRDASGEVLQLASEISSEKNTIVKKFNSINNISKKAWQSQALLQLKSEYCDKNNCLQCAIGNSILNSPNN</sequence>
<comment type="caution">
    <text evidence="1">The sequence shown here is derived from an EMBL/GenBank/DDBJ whole genome shotgun (WGS) entry which is preliminary data.</text>
</comment>
<proteinExistence type="predicted"/>
<dbReference type="Proteomes" id="UP001139461">
    <property type="component" value="Unassembled WGS sequence"/>
</dbReference>
<accession>A0A9X1QZW3</accession>
<evidence type="ECO:0000313" key="2">
    <source>
        <dbReference type="Proteomes" id="UP001139461"/>
    </source>
</evidence>
<evidence type="ECO:0000313" key="1">
    <source>
        <dbReference type="EMBL" id="MCG2419624.1"/>
    </source>
</evidence>
<dbReference type="AlphaFoldDB" id="A0A9X1QZW3"/>
<organism evidence="1 2">
    <name type="scientific">Aequorivita vitellina</name>
    <dbReference type="NCBI Taxonomy" id="2874475"/>
    <lineage>
        <taxon>Bacteria</taxon>
        <taxon>Pseudomonadati</taxon>
        <taxon>Bacteroidota</taxon>
        <taxon>Flavobacteriia</taxon>
        <taxon>Flavobacteriales</taxon>
        <taxon>Flavobacteriaceae</taxon>
        <taxon>Aequorivita</taxon>
    </lineage>
</organism>
<dbReference type="RefSeq" id="WP_237603412.1">
    <property type="nucleotide sequence ID" value="NZ_JAIRBA010000022.1"/>
</dbReference>
<dbReference type="EMBL" id="JAIRBA010000022">
    <property type="protein sequence ID" value="MCG2419624.1"/>
    <property type="molecule type" value="Genomic_DNA"/>
</dbReference>
<keyword evidence="2" id="KW-1185">Reference proteome</keyword>
<protein>
    <submittedName>
        <fullName evidence="1">DUF2851 family protein</fullName>
    </submittedName>
</protein>
<name>A0A9X1QZW3_9FLAO</name>
<reference evidence="1" key="1">
    <citation type="submission" date="2021-09" db="EMBL/GenBank/DDBJ databases">
        <title>Genome of Aequorivita sp. strain F47161.</title>
        <authorList>
            <person name="Wang Y."/>
        </authorList>
    </citation>
    <scope>NUCLEOTIDE SEQUENCE</scope>
    <source>
        <strain evidence="1">F47161</strain>
    </source>
</reference>
<dbReference type="InterPro" id="IPR021272">
    <property type="entry name" value="DUF2851"/>
</dbReference>